<dbReference type="CDD" id="cd07344">
    <property type="entry name" value="M48_yhfN_like"/>
    <property type="match status" value="1"/>
</dbReference>
<keyword evidence="3" id="KW-1185">Reference proteome</keyword>
<name>M4V7S1_9BACT</name>
<organism evidence="2 3">
    <name type="scientific">Pseudobdellovibrio exovorus JSS</name>
    <dbReference type="NCBI Taxonomy" id="1184267"/>
    <lineage>
        <taxon>Bacteria</taxon>
        <taxon>Pseudomonadati</taxon>
        <taxon>Bdellovibrionota</taxon>
        <taxon>Bdellovibrionia</taxon>
        <taxon>Bdellovibrionales</taxon>
        <taxon>Pseudobdellovibrionaceae</taxon>
        <taxon>Pseudobdellovibrio</taxon>
    </lineage>
</organism>
<dbReference type="Gene3D" id="3.30.2010.10">
    <property type="entry name" value="Metalloproteases ('zincins'), catalytic domain"/>
    <property type="match status" value="1"/>
</dbReference>
<sequence length="245" mass="28932">MPSRELKEIVKFNEHDVEVVRVKGRRGIVIRLFPDRPISVRTNQSVSLKQVTDFLQAKSSWIEKHQKRFDLLAQRFPKPQVKQGERFPYLGELKYLQFYPDRIKNYKFSIEDGFLICRCPAASPINDEAFFAELKKFYKKQAITELSERFLKWQSETGLKAVRLNFRSNRSRWGSCSSQKHISLNWKLICQSPALIDYVIVHELCHLRHMNHSADFWGLVEAFLPSYREVEQVLHDQEQLGNFLS</sequence>
<dbReference type="Pfam" id="PF01863">
    <property type="entry name" value="YgjP-like"/>
    <property type="match status" value="1"/>
</dbReference>
<evidence type="ECO:0000313" key="3">
    <source>
        <dbReference type="Proteomes" id="UP000012040"/>
    </source>
</evidence>
<feature type="domain" description="YgjP-like metallopeptidase" evidence="1">
    <location>
        <begin position="28"/>
        <end position="236"/>
    </location>
</feature>
<dbReference type="OrthoDB" id="5290447at2"/>
<evidence type="ECO:0000313" key="2">
    <source>
        <dbReference type="EMBL" id="AGH95447.1"/>
    </source>
</evidence>
<reference evidence="2 3" key="1">
    <citation type="journal article" date="2013" name="ISME J.">
        <title>By their genes ye shall know them: genomic signatures of predatory bacteria.</title>
        <authorList>
            <person name="Pasternak Z."/>
            <person name="Pietrokovski S."/>
            <person name="Rotem O."/>
            <person name="Gophna U."/>
            <person name="Lurie-Weinberger M.N."/>
            <person name="Jurkevitch E."/>
        </authorList>
    </citation>
    <scope>NUCLEOTIDE SEQUENCE [LARGE SCALE GENOMIC DNA]</scope>
    <source>
        <strain evidence="2 3">JSS</strain>
    </source>
</reference>
<gene>
    <name evidence="2" type="ORF">A11Q_1231</name>
</gene>
<dbReference type="eggNOG" id="COG1451">
    <property type="taxonomic scope" value="Bacteria"/>
</dbReference>
<dbReference type="EMBL" id="CP003537">
    <property type="protein sequence ID" value="AGH95447.1"/>
    <property type="molecule type" value="Genomic_DNA"/>
</dbReference>
<dbReference type="InterPro" id="IPR053136">
    <property type="entry name" value="UTP_pyrophosphatase-like"/>
</dbReference>
<dbReference type="KEGG" id="bex:A11Q_1231"/>
<dbReference type="PATRIC" id="fig|1184267.3.peg.1246"/>
<protein>
    <recommendedName>
        <fullName evidence="1">YgjP-like metallopeptidase domain-containing protein</fullName>
    </recommendedName>
</protein>
<accession>M4V7S1</accession>
<dbReference type="RefSeq" id="WP_015469937.1">
    <property type="nucleotide sequence ID" value="NC_020813.1"/>
</dbReference>
<proteinExistence type="predicted"/>
<dbReference type="AlphaFoldDB" id="M4V7S1"/>
<dbReference type="PANTHER" id="PTHR30399:SF1">
    <property type="entry name" value="UTP PYROPHOSPHATASE"/>
    <property type="match status" value="1"/>
</dbReference>
<dbReference type="InterPro" id="IPR002725">
    <property type="entry name" value="YgjP-like_metallopeptidase"/>
</dbReference>
<dbReference type="HOGENOM" id="CLU_065947_2_2_7"/>
<dbReference type="PANTHER" id="PTHR30399">
    <property type="entry name" value="UNCHARACTERIZED PROTEIN YGJP"/>
    <property type="match status" value="1"/>
</dbReference>
<dbReference type="STRING" id="1184267.A11Q_1231"/>
<evidence type="ECO:0000259" key="1">
    <source>
        <dbReference type="Pfam" id="PF01863"/>
    </source>
</evidence>
<dbReference type="Proteomes" id="UP000012040">
    <property type="component" value="Chromosome"/>
</dbReference>